<accession>A0A1M6LHV9</accession>
<keyword evidence="3" id="KW-1185">Reference proteome</keyword>
<dbReference type="PIRSF" id="PIRSF006594">
    <property type="entry name" value="UCP006594"/>
    <property type="match status" value="1"/>
</dbReference>
<dbReference type="AlphaFoldDB" id="A0A1M6LHV9"/>
<dbReference type="Pfam" id="PF01976">
    <property type="entry name" value="DUF116"/>
    <property type="match status" value="1"/>
</dbReference>
<dbReference type="EMBL" id="FRAJ01000003">
    <property type="protein sequence ID" value="SHJ70764.1"/>
    <property type="molecule type" value="Genomic_DNA"/>
</dbReference>
<keyword evidence="1" id="KW-0812">Transmembrane</keyword>
<keyword evidence="1" id="KW-1133">Transmembrane helix</keyword>
<dbReference type="InterPro" id="IPR002829">
    <property type="entry name" value="DUF116"/>
</dbReference>
<feature type="transmembrane region" description="Helical" evidence="1">
    <location>
        <begin position="47"/>
        <end position="69"/>
    </location>
</feature>
<gene>
    <name evidence="2" type="ORF">SAMN02745883_00213</name>
</gene>
<dbReference type="PANTHER" id="PTHR43801:SF1">
    <property type="entry name" value="POLYPRENYL SYNTHETASE"/>
    <property type="match status" value="1"/>
</dbReference>
<evidence type="ECO:0000313" key="3">
    <source>
        <dbReference type="Proteomes" id="UP000184082"/>
    </source>
</evidence>
<keyword evidence="1" id="KW-0472">Membrane</keyword>
<evidence type="ECO:0000256" key="1">
    <source>
        <dbReference type="SAM" id="Phobius"/>
    </source>
</evidence>
<evidence type="ECO:0008006" key="4">
    <source>
        <dbReference type="Google" id="ProtNLM"/>
    </source>
</evidence>
<sequence>MESLSKKKDRSLFIHVILLLFIMFITVASVLVFVIQNGSIDLYKIALKIVVLLTFVVSVFFIVNILLIYRIINEKKVNRIFLNFIEKSLRMIFPIMLIVSNVIKIDKNSLRRVFTEINNKIVKSTRINIAPNDILIVVPHCLQKKSCKYKVAGSIKNCIKCGACNIADLINLCDKYGVNLEVVTGGTLARKIIADYKPKGIIAVACERDLSYGILDVKSIPVIGVTNIRPYGPCVNTCVDVDEVEKAIIFFTGRV</sequence>
<dbReference type="STRING" id="1121266.SAMN02745883_00213"/>
<protein>
    <recommendedName>
        <fullName evidence="4">DUF116 domain-containing protein</fullName>
    </recommendedName>
</protein>
<evidence type="ECO:0000313" key="2">
    <source>
        <dbReference type="EMBL" id="SHJ70764.1"/>
    </source>
</evidence>
<dbReference type="Proteomes" id="UP000184082">
    <property type="component" value="Unassembled WGS sequence"/>
</dbReference>
<reference evidence="2 3" key="1">
    <citation type="submission" date="2016-11" db="EMBL/GenBank/DDBJ databases">
        <authorList>
            <person name="Jaros S."/>
            <person name="Januszkiewicz K."/>
            <person name="Wedrychowicz H."/>
        </authorList>
    </citation>
    <scope>NUCLEOTIDE SEQUENCE [LARGE SCALE GENOMIC DNA]</scope>
    <source>
        <strain evidence="2 3">DSM 14501</strain>
    </source>
</reference>
<dbReference type="PANTHER" id="PTHR43801">
    <property type="entry name" value="NUCLEOTIDE-BINDING PROTEIN-RELATED"/>
    <property type="match status" value="1"/>
</dbReference>
<proteinExistence type="predicted"/>
<organism evidence="2 3">
    <name type="scientific">Caminicella sporogenes DSM 14501</name>
    <dbReference type="NCBI Taxonomy" id="1121266"/>
    <lineage>
        <taxon>Bacteria</taxon>
        <taxon>Bacillati</taxon>
        <taxon>Bacillota</taxon>
        <taxon>Clostridia</taxon>
        <taxon>Peptostreptococcales</taxon>
        <taxon>Caminicellaceae</taxon>
        <taxon>Caminicella</taxon>
    </lineage>
</organism>
<name>A0A1M6LHV9_9FIRM</name>
<feature type="transmembrane region" description="Helical" evidence="1">
    <location>
        <begin position="12"/>
        <end position="35"/>
    </location>
</feature>
<dbReference type="RefSeq" id="WP_072965530.1">
    <property type="nucleotide sequence ID" value="NZ_FRAJ01000003.1"/>
</dbReference>